<dbReference type="InterPro" id="IPR029068">
    <property type="entry name" value="Glyas_Bleomycin-R_OHBP_Dase"/>
</dbReference>
<dbReference type="Pfam" id="PF00903">
    <property type="entry name" value="Glyoxalase"/>
    <property type="match status" value="1"/>
</dbReference>
<dbReference type="InterPro" id="IPR037523">
    <property type="entry name" value="VOC_core"/>
</dbReference>
<gene>
    <name evidence="2" type="ORF">COO09_19100</name>
</gene>
<evidence type="ECO:0000313" key="3">
    <source>
        <dbReference type="Proteomes" id="UP000218934"/>
    </source>
</evidence>
<organism evidence="2 3">
    <name type="scientific">Rhizorhabdus dicambivorans</name>
    <dbReference type="NCBI Taxonomy" id="1850238"/>
    <lineage>
        <taxon>Bacteria</taxon>
        <taxon>Pseudomonadati</taxon>
        <taxon>Pseudomonadota</taxon>
        <taxon>Alphaproteobacteria</taxon>
        <taxon>Sphingomonadales</taxon>
        <taxon>Sphingomonadaceae</taxon>
        <taxon>Rhizorhabdus</taxon>
    </lineage>
</organism>
<dbReference type="Gene3D" id="3.10.180.10">
    <property type="entry name" value="2,3-Dihydroxybiphenyl 1,2-Dioxygenase, domain 1"/>
    <property type="match status" value="1"/>
</dbReference>
<proteinExistence type="predicted"/>
<dbReference type="Proteomes" id="UP000218934">
    <property type="component" value="Unassembled WGS sequence"/>
</dbReference>
<dbReference type="EMBL" id="NWUF01000024">
    <property type="protein sequence ID" value="PCE40699.1"/>
    <property type="molecule type" value="Genomic_DNA"/>
</dbReference>
<keyword evidence="3" id="KW-1185">Reference proteome</keyword>
<dbReference type="RefSeq" id="WP_066964058.1">
    <property type="nucleotide sequence ID" value="NZ_CP023449.1"/>
</dbReference>
<dbReference type="InterPro" id="IPR004360">
    <property type="entry name" value="Glyas_Fos-R_dOase_dom"/>
</dbReference>
<protein>
    <recommendedName>
        <fullName evidence="1">VOC domain-containing protein</fullName>
    </recommendedName>
</protein>
<name>A0A2A4FRF5_9SPHN</name>
<sequence length="204" mass="22447">MAVADSAGKVPNLKFSHMGLSVKDVARMEEFYTAVLGFTVTDRGEAGGMALVFLSRDPADHHQIVLASGRPDELPGNTANPQFGPSINQISFQMGSLADLRDMGAKLQEFGTSNFFPANHGIAWSIYTHDPEGNNLEFFVDTEWYFPQPFLVPLDFSQSDDDIYALTEALSKSQDGYEPYPSWRQRIAARMTPYSPPAGQVASC</sequence>
<evidence type="ECO:0000259" key="1">
    <source>
        <dbReference type="PROSITE" id="PS51819"/>
    </source>
</evidence>
<dbReference type="OrthoDB" id="9803142at2"/>
<dbReference type="KEGG" id="rdi:CMV14_05200"/>
<dbReference type="AlphaFoldDB" id="A0A2A4FRF5"/>
<evidence type="ECO:0000313" key="2">
    <source>
        <dbReference type="EMBL" id="PCE40699.1"/>
    </source>
</evidence>
<accession>A0A2A4FRF5</accession>
<reference evidence="2 3" key="1">
    <citation type="submission" date="2017-09" db="EMBL/GenBank/DDBJ databases">
        <title>The Catabolism of 3,6-Dichlorosalicylic acid is Initiated by the Cytochrome P450 Monooxygenase DsmABC in Rhizorhabdus dicambivorans Ndbn-20.</title>
        <authorList>
            <person name="Na L."/>
        </authorList>
    </citation>
    <scope>NUCLEOTIDE SEQUENCE [LARGE SCALE GENOMIC DNA]</scope>
    <source>
        <strain evidence="2 3">Ndbn-20m</strain>
    </source>
</reference>
<comment type="caution">
    <text evidence="2">The sequence shown here is derived from an EMBL/GenBank/DDBJ whole genome shotgun (WGS) entry which is preliminary data.</text>
</comment>
<dbReference type="PROSITE" id="PS51819">
    <property type="entry name" value="VOC"/>
    <property type="match status" value="1"/>
</dbReference>
<dbReference type="SUPFAM" id="SSF54593">
    <property type="entry name" value="Glyoxalase/Bleomycin resistance protein/Dihydroxybiphenyl dioxygenase"/>
    <property type="match status" value="1"/>
</dbReference>
<feature type="domain" description="VOC" evidence="1">
    <location>
        <begin position="14"/>
        <end position="141"/>
    </location>
</feature>